<evidence type="ECO:0000259" key="1">
    <source>
        <dbReference type="Pfam" id="PF06452"/>
    </source>
</evidence>
<gene>
    <name evidence="3" type="ORF">METZ01_LOCUS226777</name>
</gene>
<dbReference type="InterPro" id="IPR045670">
    <property type="entry name" value="DUF5916"/>
</dbReference>
<proteinExistence type="predicted"/>
<dbReference type="SUPFAM" id="SSF49344">
    <property type="entry name" value="CBD9-like"/>
    <property type="match status" value="1"/>
</dbReference>
<dbReference type="InterPro" id="IPR010502">
    <property type="entry name" value="Carb-bd_dom_fam9"/>
</dbReference>
<name>A0A382GH06_9ZZZZ</name>
<dbReference type="GO" id="GO:0004553">
    <property type="term" value="F:hydrolase activity, hydrolyzing O-glycosyl compounds"/>
    <property type="evidence" value="ECO:0007669"/>
    <property type="project" value="InterPro"/>
</dbReference>
<dbReference type="Pfam" id="PF06452">
    <property type="entry name" value="CBM9_1"/>
    <property type="match status" value="1"/>
</dbReference>
<dbReference type="Gene3D" id="2.60.40.1190">
    <property type="match status" value="1"/>
</dbReference>
<organism evidence="3">
    <name type="scientific">marine metagenome</name>
    <dbReference type="NCBI Taxonomy" id="408172"/>
    <lineage>
        <taxon>unclassified sequences</taxon>
        <taxon>metagenomes</taxon>
        <taxon>ecological metagenomes</taxon>
    </lineage>
</organism>
<feature type="non-terminal residue" evidence="3">
    <location>
        <position position="417"/>
    </location>
</feature>
<dbReference type="EMBL" id="UINC01055259">
    <property type="protein sequence ID" value="SVB73923.1"/>
    <property type="molecule type" value="Genomic_DNA"/>
</dbReference>
<dbReference type="CDD" id="cd09618">
    <property type="entry name" value="CBM9_like_2"/>
    <property type="match status" value="1"/>
</dbReference>
<evidence type="ECO:0000313" key="3">
    <source>
        <dbReference type="EMBL" id="SVB73923.1"/>
    </source>
</evidence>
<accession>A0A382GH06</accession>
<reference evidence="3" key="1">
    <citation type="submission" date="2018-05" db="EMBL/GenBank/DDBJ databases">
        <authorList>
            <person name="Lanie J.A."/>
            <person name="Ng W.-L."/>
            <person name="Kazmierczak K.M."/>
            <person name="Andrzejewski T.M."/>
            <person name="Davidsen T.M."/>
            <person name="Wayne K.J."/>
            <person name="Tettelin H."/>
            <person name="Glass J.I."/>
            <person name="Rusch D."/>
            <person name="Podicherti R."/>
            <person name="Tsui H.-C.T."/>
            <person name="Winkler M.E."/>
        </authorList>
    </citation>
    <scope>NUCLEOTIDE SEQUENCE</scope>
</reference>
<dbReference type="Pfam" id="PF19313">
    <property type="entry name" value="DUF5916"/>
    <property type="match status" value="1"/>
</dbReference>
<dbReference type="GO" id="GO:0016052">
    <property type="term" value="P:carbohydrate catabolic process"/>
    <property type="evidence" value="ECO:0007669"/>
    <property type="project" value="InterPro"/>
</dbReference>
<dbReference type="AlphaFoldDB" id="A0A382GH06"/>
<feature type="domain" description="DUF5916" evidence="2">
    <location>
        <begin position="235"/>
        <end position="316"/>
    </location>
</feature>
<evidence type="ECO:0000259" key="2">
    <source>
        <dbReference type="Pfam" id="PF19313"/>
    </source>
</evidence>
<sequence>MLTATPASAQQTGAFDYEQVRAERKLLATRATGTVSLDGVLDEPAWGEAPVASGFIQNEPLEGQPASFDTEVRVLYDDQALYFGVFAYDDEPTSLVVSDLRKDFNTAASDAFLIVLDTFLDQRNGFEFATNPAGAKWDAQMSNEGRESNANWDGIWDVRTRVTPNGWYAEIRIPFLTLRFTDQDPQTWGLNFQRRLRRQNEESYWAPLPRIYDLDRVSMAGSLDDLRQLRPGRNLRIKPYTSATSSTVGAGPADGNFDVGLDMKYGLTSGLTLDATVNTDFSQVEADEQQVNLTRFSLLFPEKREFFLENSGIFQFGLPSTGSSAVGSARPAASGRQNSPPDMKLFFSRQIGLSESGSAIPIQFGSRVTGRAGPYAIGALNIQQAEQDPVAATNFTALRLDRSILANSDIGMMLLNK</sequence>
<dbReference type="GO" id="GO:0030246">
    <property type="term" value="F:carbohydrate binding"/>
    <property type="evidence" value="ECO:0007669"/>
    <property type="project" value="InterPro"/>
</dbReference>
<feature type="domain" description="Carbohydrate-binding" evidence="1">
    <location>
        <begin position="37"/>
        <end position="193"/>
    </location>
</feature>
<protein>
    <submittedName>
        <fullName evidence="3">Uncharacterized protein</fullName>
    </submittedName>
</protein>